<dbReference type="InterPro" id="IPR014729">
    <property type="entry name" value="Rossmann-like_a/b/a_fold"/>
</dbReference>
<feature type="non-terminal residue" evidence="1">
    <location>
        <position position="80"/>
    </location>
</feature>
<dbReference type="Pfam" id="PF24167">
    <property type="entry name" value="DUF7411"/>
    <property type="match status" value="1"/>
</dbReference>
<reference evidence="1" key="1">
    <citation type="submission" date="2018-05" db="EMBL/GenBank/DDBJ databases">
        <authorList>
            <person name="Lanie J.A."/>
            <person name="Ng W.-L."/>
            <person name="Kazmierczak K.M."/>
            <person name="Andrzejewski T.M."/>
            <person name="Davidsen T.M."/>
            <person name="Wayne K.J."/>
            <person name="Tettelin H."/>
            <person name="Glass J.I."/>
            <person name="Rusch D."/>
            <person name="Podicherti R."/>
            <person name="Tsui H.-C.T."/>
            <person name="Winkler M.E."/>
        </authorList>
    </citation>
    <scope>NUCLEOTIDE SEQUENCE</scope>
</reference>
<evidence type="ECO:0000313" key="1">
    <source>
        <dbReference type="EMBL" id="SVC06440.1"/>
    </source>
</evidence>
<dbReference type="Gene3D" id="3.40.50.620">
    <property type="entry name" value="HUPs"/>
    <property type="match status" value="1"/>
</dbReference>
<sequence length="80" mass="8544">MASQRLIGLCEAIESSVKKSCKNKVSISFSGGIDSTLIAFLAQKHCDVELIAVGIPDAHDLKAARSASELIDMELKVIEV</sequence>
<gene>
    <name evidence="1" type="ORF">METZ01_LOCUS259294</name>
</gene>
<dbReference type="InterPro" id="IPR055834">
    <property type="entry name" value="DUF7411"/>
</dbReference>
<name>A0A382J335_9ZZZZ</name>
<protein>
    <submittedName>
        <fullName evidence="1">Uncharacterized protein</fullName>
    </submittedName>
</protein>
<proteinExistence type="predicted"/>
<accession>A0A382J335</accession>
<organism evidence="1">
    <name type="scientific">marine metagenome</name>
    <dbReference type="NCBI Taxonomy" id="408172"/>
    <lineage>
        <taxon>unclassified sequences</taxon>
        <taxon>metagenomes</taxon>
        <taxon>ecological metagenomes</taxon>
    </lineage>
</organism>
<dbReference type="SUPFAM" id="SSF52402">
    <property type="entry name" value="Adenine nucleotide alpha hydrolases-like"/>
    <property type="match status" value="1"/>
</dbReference>
<dbReference type="AlphaFoldDB" id="A0A382J335"/>
<dbReference type="EMBL" id="UINC01071500">
    <property type="protein sequence ID" value="SVC06440.1"/>
    <property type="molecule type" value="Genomic_DNA"/>
</dbReference>